<dbReference type="InterPro" id="IPR013384">
    <property type="entry name" value="Flagell_FlgL"/>
</dbReference>
<evidence type="ECO:0000313" key="6">
    <source>
        <dbReference type="EMBL" id="MBL0385515.1"/>
    </source>
</evidence>
<name>A0ABS1J5N2_9BACL</name>
<keyword evidence="6" id="KW-0969">Cilium</keyword>
<feature type="domain" description="Flagellin N-terminal" evidence="4">
    <location>
        <begin position="5"/>
        <end position="140"/>
    </location>
</feature>
<keyword evidence="3" id="KW-0975">Bacterial flagellum</keyword>
<protein>
    <submittedName>
        <fullName evidence="6">Flagellar hook-associated protein FlgL</fullName>
    </submittedName>
</protein>
<keyword evidence="6" id="KW-0282">Flagellum</keyword>
<dbReference type="InterPro" id="IPR001492">
    <property type="entry name" value="Flagellin"/>
</dbReference>
<dbReference type="SUPFAM" id="SSF64518">
    <property type="entry name" value="Phase 1 flagellin"/>
    <property type="match status" value="1"/>
</dbReference>
<dbReference type="InterPro" id="IPR001029">
    <property type="entry name" value="Flagellin_N"/>
</dbReference>
<evidence type="ECO:0000256" key="3">
    <source>
        <dbReference type="ARBA" id="ARBA00023143"/>
    </source>
</evidence>
<dbReference type="InterPro" id="IPR046358">
    <property type="entry name" value="Flagellin_C"/>
</dbReference>
<dbReference type="Pfam" id="PF00669">
    <property type="entry name" value="Flagellin_N"/>
    <property type="match status" value="1"/>
</dbReference>
<dbReference type="PRINTS" id="PR00207">
    <property type="entry name" value="FLAGELLIN"/>
</dbReference>
<dbReference type="EMBL" id="JAEQNB010000001">
    <property type="protein sequence ID" value="MBL0385515.1"/>
    <property type="molecule type" value="Genomic_DNA"/>
</dbReference>
<comment type="caution">
    <text evidence="6">The sequence shown here is derived from an EMBL/GenBank/DDBJ whole genome shotgun (WGS) entry which is preliminary data.</text>
</comment>
<feature type="domain" description="Flagellin C-terminal" evidence="5">
    <location>
        <begin position="219"/>
        <end position="287"/>
    </location>
</feature>
<evidence type="ECO:0000313" key="7">
    <source>
        <dbReference type="Proteomes" id="UP000602284"/>
    </source>
</evidence>
<dbReference type="NCBIfam" id="TIGR02550">
    <property type="entry name" value="flagell_flgL"/>
    <property type="match status" value="1"/>
</dbReference>
<comment type="similarity">
    <text evidence="2">Belongs to the bacterial flagellin family.</text>
</comment>
<dbReference type="RefSeq" id="WP_201630831.1">
    <property type="nucleotide sequence ID" value="NZ_JAEQNB010000001.1"/>
</dbReference>
<keyword evidence="7" id="KW-1185">Reference proteome</keyword>
<proteinExistence type="inferred from homology"/>
<dbReference type="Gene3D" id="1.20.1330.10">
    <property type="entry name" value="f41 fragment of flagellin, N-terminal domain"/>
    <property type="match status" value="1"/>
</dbReference>
<dbReference type="PANTHER" id="PTHR42792">
    <property type="entry name" value="FLAGELLIN"/>
    <property type="match status" value="1"/>
</dbReference>
<evidence type="ECO:0000259" key="5">
    <source>
        <dbReference type="Pfam" id="PF00700"/>
    </source>
</evidence>
<reference evidence="6 7" key="1">
    <citation type="submission" date="2021-01" db="EMBL/GenBank/DDBJ databases">
        <title>Tumebacillus sp. strain ITR2 16S ribosomal RNA gene Genome sequencing and assembly.</title>
        <authorList>
            <person name="Kang M."/>
        </authorList>
    </citation>
    <scope>NUCLEOTIDE SEQUENCE [LARGE SCALE GENOMIC DNA]</scope>
    <source>
        <strain evidence="6 7">ITR2</strain>
    </source>
</reference>
<evidence type="ECO:0000256" key="1">
    <source>
        <dbReference type="ARBA" id="ARBA00004365"/>
    </source>
</evidence>
<evidence type="ECO:0000259" key="4">
    <source>
        <dbReference type="Pfam" id="PF00669"/>
    </source>
</evidence>
<dbReference type="PANTHER" id="PTHR42792:SF1">
    <property type="entry name" value="FLAGELLAR HOOK-ASSOCIATED PROTEIN 3"/>
    <property type="match status" value="1"/>
</dbReference>
<dbReference type="Pfam" id="PF00700">
    <property type="entry name" value="Flagellin_C"/>
    <property type="match status" value="1"/>
</dbReference>
<organism evidence="6 7">
    <name type="scientific">Tumebacillus amylolyticus</name>
    <dbReference type="NCBI Taxonomy" id="2801339"/>
    <lineage>
        <taxon>Bacteria</taxon>
        <taxon>Bacillati</taxon>
        <taxon>Bacillota</taxon>
        <taxon>Bacilli</taxon>
        <taxon>Bacillales</taxon>
        <taxon>Alicyclobacillaceae</taxon>
        <taxon>Tumebacillus</taxon>
    </lineage>
</organism>
<gene>
    <name evidence="6" type="primary">flgL</name>
    <name evidence="6" type="ORF">JJB07_02535</name>
</gene>
<sequence>MRVTQSMMNSQFMRNLNLNNDRLTTYQDQLASGKKLNKPSDDPIAVGYAMRYDQQISRNDRYQRNVDDGQSQLEYVESNIGEINDILQRARELSVQGATGTIPSDARTAIANEVHQLYEQVVQIGNSKFNDRYIYNGQTTDLQPFDVANAPYQQTDSGKISYMMSEGANMEVNVLSDDLFGPPTTAGNEANSDNVFAVLKSLETALRADDAPGIEKALGKVQDRSNKIQSVWSDVGARMNRIDLITNRLKDYDTNVQGLLSKTVDVDVAEAIMNMKMAENVQQASLSTGGKIIVPTLVDFLK</sequence>
<evidence type="ECO:0000256" key="2">
    <source>
        <dbReference type="ARBA" id="ARBA00005709"/>
    </source>
</evidence>
<comment type="subcellular location">
    <subcellularLocation>
        <location evidence="1">Bacterial flagellum</location>
    </subcellularLocation>
</comment>
<keyword evidence="6" id="KW-0966">Cell projection</keyword>
<accession>A0ABS1J5N2</accession>
<dbReference type="Proteomes" id="UP000602284">
    <property type="component" value="Unassembled WGS sequence"/>
</dbReference>